<protein>
    <submittedName>
        <fullName evidence="1">Uncharacterized protein</fullName>
    </submittedName>
</protein>
<sequence>MKWTTWGVERQDNMVP</sequence>
<accession>A0A0E9P8E6</accession>
<name>A0A0E9P8E6_ANGAN</name>
<evidence type="ECO:0000313" key="1">
    <source>
        <dbReference type="EMBL" id="JAH00158.1"/>
    </source>
</evidence>
<organism evidence="1">
    <name type="scientific">Anguilla anguilla</name>
    <name type="common">European freshwater eel</name>
    <name type="synonym">Muraena anguilla</name>
    <dbReference type="NCBI Taxonomy" id="7936"/>
    <lineage>
        <taxon>Eukaryota</taxon>
        <taxon>Metazoa</taxon>
        <taxon>Chordata</taxon>
        <taxon>Craniata</taxon>
        <taxon>Vertebrata</taxon>
        <taxon>Euteleostomi</taxon>
        <taxon>Actinopterygii</taxon>
        <taxon>Neopterygii</taxon>
        <taxon>Teleostei</taxon>
        <taxon>Anguilliformes</taxon>
        <taxon>Anguillidae</taxon>
        <taxon>Anguilla</taxon>
    </lineage>
</organism>
<reference evidence="1" key="1">
    <citation type="submission" date="2014-11" db="EMBL/GenBank/DDBJ databases">
        <authorList>
            <person name="Amaro Gonzalez C."/>
        </authorList>
    </citation>
    <scope>NUCLEOTIDE SEQUENCE</scope>
</reference>
<dbReference type="EMBL" id="GBXM01108419">
    <property type="protein sequence ID" value="JAH00158.1"/>
    <property type="molecule type" value="Transcribed_RNA"/>
</dbReference>
<proteinExistence type="predicted"/>
<reference evidence="1" key="2">
    <citation type="journal article" date="2015" name="Fish Shellfish Immunol.">
        <title>Early steps in the European eel (Anguilla anguilla)-Vibrio vulnificus interaction in the gills: Role of the RtxA13 toxin.</title>
        <authorList>
            <person name="Callol A."/>
            <person name="Pajuelo D."/>
            <person name="Ebbesson L."/>
            <person name="Teles M."/>
            <person name="MacKenzie S."/>
            <person name="Amaro C."/>
        </authorList>
    </citation>
    <scope>NUCLEOTIDE SEQUENCE</scope>
</reference>
<dbReference type="AlphaFoldDB" id="A0A0E9P8E6"/>